<comment type="caution">
    <text evidence="2">The sequence shown here is derived from an EMBL/GenBank/DDBJ whole genome shotgun (WGS) entry which is preliminary data.</text>
</comment>
<keyword evidence="3" id="KW-1185">Reference proteome</keyword>
<protein>
    <recommendedName>
        <fullName evidence="4">Myb-like domain-containing protein</fullName>
    </recommendedName>
</protein>
<name>A0AAV9JSC1_9PEZI</name>
<feature type="compositionally biased region" description="Low complexity" evidence="1">
    <location>
        <begin position="185"/>
        <end position="208"/>
    </location>
</feature>
<evidence type="ECO:0008006" key="4">
    <source>
        <dbReference type="Google" id="ProtNLM"/>
    </source>
</evidence>
<organism evidence="2 3">
    <name type="scientific">Oleoguttula mirabilis</name>
    <dbReference type="NCBI Taxonomy" id="1507867"/>
    <lineage>
        <taxon>Eukaryota</taxon>
        <taxon>Fungi</taxon>
        <taxon>Dikarya</taxon>
        <taxon>Ascomycota</taxon>
        <taxon>Pezizomycotina</taxon>
        <taxon>Dothideomycetes</taxon>
        <taxon>Dothideomycetidae</taxon>
        <taxon>Mycosphaerellales</taxon>
        <taxon>Teratosphaeriaceae</taxon>
        <taxon>Oleoguttula</taxon>
    </lineage>
</organism>
<evidence type="ECO:0000256" key="1">
    <source>
        <dbReference type="SAM" id="MobiDB-lite"/>
    </source>
</evidence>
<feature type="region of interest" description="Disordered" evidence="1">
    <location>
        <begin position="110"/>
        <end position="240"/>
    </location>
</feature>
<feature type="region of interest" description="Disordered" evidence="1">
    <location>
        <begin position="1"/>
        <end position="39"/>
    </location>
</feature>
<evidence type="ECO:0000313" key="3">
    <source>
        <dbReference type="Proteomes" id="UP001324427"/>
    </source>
</evidence>
<dbReference type="EMBL" id="JAVFHQ010000007">
    <property type="protein sequence ID" value="KAK4548414.1"/>
    <property type="molecule type" value="Genomic_DNA"/>
</dbReference>
<feature type="compositionally biased region" description="Low complexity" evidence="1">
    <location>
        <begin position="148"/>
        <end position="163"/>
    </location>
</feature>
<feature type="compositionally biased region" description="Gly residues" evidence="1">
    <location>
        <begin position="1"/>
        <end position="22"/>
    </location>
</feature>
<gene>
    <name evidence="2" type="ORF">LTR36_009324</name>
</gene>
<dbReference type="AlphaFoldDB" id="A0AAV9JSC1"/>
<dbReference type="Proteomes" id="UP001324427">
    <property type="component" value="Unassembled WGS sequence"/>
</dbReference>
<accession>A0AAV9JSC1</accession>
<sequence>MGDSVSGGSGAGDMDGSGGLGDGSEFTNKMPGGILNQRHTAKRVQKMKWTAENDRTLLLYGLGREISTREYAIIAAEFPEQPTPKSIQERLTKLRAEQLKKLSKVNFTEPTAPLNLLPGDDSGPDDSMDDVAASPAPAKRDSYVPDDTAAATTPAKPRAGKAPSTPAAVQPFQFGTSFMFPGDPATAAQAKEAEDQAAAEALVALSSGGEKKRKRGKKAEKKKEGGRSRCRPLRPNSLTA</sequence>
<feature type="compositionally biased region" description="Basic residues" evidence="1">
    <location>
        <begin position="211"/>
        <end position="220"/>
    </location>
</feature>
<reference evidence="2 3" key="1">
    <citation type="submission" date="2021-11" db="EMBL/GenBank/DDBJ databases">
        <title>Black yeast isolated from Biological Soil Crust.</title>
        <authorList>
            <person name="Kurbessoian T."/>
        </authorList>
    </citation>
    <scope>NUCLEOTIDE SEQUENCE [LARGE SCALE GENOMIC DNA]</scope>
    <source>
        <strain evidence="2 3">CCFEE 5522</strain>
    </source>
</reference>
<proteinExistence type="predicted"/>
<evidence type="ECO:0000313" key="2">
    <source>
        <dbReference type="EMBL" id="KAK4548414.1"/>
    </source>
</evidence>